<reference evidence="3" key="1">
    <citation type="journal article" date="2019" name="Int. J. Syst. Evol. Microbiol.">
        <title>The Global Catalogue of Microorganisms (GCM) 10K type strain sequencing project: providing services to taxonomists for standard genome sequencing and annotation.</title>
        <authorList>
            <consortium name="The Broad Institute Genomics Platform"/>
            <consortium name="The Broad Institute Genome Sequencing Center for Infectious Disease"/>
            <person name="Wu L."/>
            <person name="Ma J."/>
        </authorList>
    </citation>
    <scope>NUCLEOTIDE SEQUENCE [LARGE SCALE GENOMIC DNA]</scope>
    <source>
        <strain evidence="3">JCM 19635</strain>
    </source>
</reference>
<evidence type="ECO:0000313" key="2">
    <source>
        <dbReference type="EMBL" id="MFC7669327.1"/>
    </source>
</evidence>
<dbReference type="SUPFAM" id="SSF47413">
    <property type="entry name" value="lambda repressor-like DNA-binding domains"/>
    <property type="match status" value="1"/>
</dbReference>
<accession>A0ABW2U940</accession>
<sequence>MASRGEIVKKVVQESGISVTRLAQKINISRAQLYIDFSNPEMSFDRILAIGKELNYDFSQVFKDIPAGIVSLVNEEPSPLSQELSLCRDKLMLTQEQLIQAMQELSAYKKKYGTDLTN</sequence>
<feature type="domain" description="HTH cro/C1-type" evidence="1">
    <location>
        <begin position="9"/>
        <end position="66"/>
    </location>
</feature>
<evidence type="ECO:0000259" key="1">
    <source>
        <dbReference type="Pfam" id="PF13443"/>
    </source>
</evidence>
<protein>
    <submittedName>
        <fullName evidence="2">Helix-turn-helix domain-containing protein</fullName>
    </submittedName>
</protein>
<dbReference type="EMBL" id="JBHTEK010000001">
    <property type="protein sequence ID" value="MFC7669327.1"/>
    <property type="molecule type" value="Genomic_DNA"/>
</dbReference>
<organism evidence="2 3">
    <name type="scientific">Hymenobacter humi</name>
    <dbReference type="NCBI Taxonomy" id="1411620"/>
    <lineage>
        <taxon>Bacteria</taxon>
        <taxon>Pseudomonadati</taxon>
        <taxon>Bacteroidota</taxon>
        <taxon>Cytophagia</taxon>
        <taxon>Cytophagales</taxon>
        <taxon>Hymenobacteraceae</taxon>
        <taxon>Hymenobacter</taxon>
    </lineage>
</organism>
<dbReference type="InterPro" id="IPR001387">
    <property type="entry name" value="Cro/C1-type_HTH"/>
</dbReference>
<dbReference type="Proteomes" id="UP001596513">
    <property type="component" value="Unassembled WGS sequence"/>
</dbReference>
<gene>
    <name evidence="2" type="ORF">ACFQT0_19665</name>
</gene>
<evidence type="ECO:0000313" key="3">
    <source>
        <dbReference type="Proteomes" id="UP001596513"/>
    </source>
</evidence>
<name>A0ABW2U940_9BACT</name>
<proteinExistence type="predicted"/>
<keyword evidence="3" id="KW-1185">Reference proteome</keyword>
<dbReference type="RefSeq" id="WP_380204836.1">
    <property type="nucleotide sequence ID" value="NZ_JBHTEK010000001.1"/>
</dbReference>
<dbReference type="Pfam" id="PF13443">
    <property type="entry name" value="HTH_26"/>
    <property type="match status" value="1"/>
</dbReference>
<dbReference type="InterPro" id="IPR010982">
    <property type="entry name" value="Lambda_DNA-bd_dom_sf"/>
</dbReference>
<comment type="caution">
    <text evidence="2">The sequence shown here is derived from an EMBL/GenBank/DDBJ whole genome shotgun (WGS) entry which is preliminary data.</text>
</comment>